<organism evidence="1">
    <name type="scientific">marine sediment metagenome</name>
    <dbReference type="NCBI Taxonomy" id="412755"/>
    <lineage>
        <taxon>unclassified sequences</taxon>
        <taxon>metagenomes</taxon>
        <taxon>ecological metagenomes</taxon>
    </lineage>
</organism>
<gene>
    <name evidence="1" type="ORF">LCGC14_1599460</name>
</gene>
<proteinExistence type="predicted"/>
<reference evidence="1" key="1">
    <citation type="journal article" date="2015" name="Nature">
        <title>Complex archaea that bridge the gap between prokaryotes and eukaryotes.</title>
        <authorList>
            <person name="Spang A."/>
            <person name="Saw J.H."/>
            <person name="Jorgensen S.L."/>
            <person name="Zaremba-Niedzwiedzka K."/>
            <person name="Martijn J."/>
            <person name="Lind A.E."/>
            <person name="van Eijk R."/>
            <person name="Schleper C."/>
            <person name="Guy L."/>
            <person name="Ettema T.J."/>
        </authorList>
    </citation>
    <scope>NUCLEOTIDE SEQUENCE</scope>
</reference>
<accession>A0A0F9IBJ4</accession>
<sequence>MSEKICPLMSSNVGLNFEEVNCREDCALWITVYSTELNSHQCCSLEMMALKNSEGLYRV</sequence>
<name>A0A0F9IBJ4_9ZZZZ</name>
<dbReference type="EMBL" id="LAZR01012809">
    <property type="protein sequence ID" value="KKM24991.1"/>
    <property type="molecule type" value="Genomic_DNA"/>
</dbReference>
<evidence type="ECO:0000313" key="1">
    <source>
        <dbReference type="EMBL" id="KKM24991.1"/>
    </source>
</evidence>
<comment type="caution">
    <text evidence="1">The sequence shown here is derived from an EMBL/GenBank/DDBJ whole genome shotgun (WGS) entry which is preliminary data.</text>
</comment>
<dbReference type="AlphaFoldDB" id="A0A0F9IBJ4"/>
<protein>
    <submittedName>
        <fullName evidence="1">Uncharacterized protein</fullName>
    </submittedName>
</protein>